<evidence type="ECO:0000256" key="1">
    <source>
        <dbReference type="ARBA" id="ARBA00004141"/>
    </source>
</evidence>
<proteinExistence type="inferred from homology"/>
<evidence type="ECO:0000313" key="10">
    <source>
        <dbReference type="EMBL" id="PNR94953.1"/>
    </source>
</evidence>
<evidence type="ECO:0000256" key="6">
    <source>
        <dbReference type="ARBA" id="ARBA00022989"/>
    </source>
</evidence>
<dbReference type="InterPro" id="IPR004692">
    <property type="entry name" value="SecG"/>
</dbReference>
<dbReference type="EMBL" id="AZRL01000022">
    <property type="protein sequence ID" value="PNR94953.1"/>
    <property type="molecule type" value="Genomic_DNA"/>
</dbReference>
<sequence length="78" mass="8406">MGFLGILLIIIHIILALGVIYFALQRMQKNSEIGGAFGAGGSATNFGREKGLDKSSKIALTFGILFMINCFLVTWIIA</sequence>
<keyword evidence="5 9" id="KW-0653">Protein transport</keyword>
<protein>
    <recommendedName>
        <fullName evidence="9">Protein-export membrane protein SecG</fullName>
    </recommendedName>
</protein>
<organism evidence="10 11">
    <name type="scientific">Petrotoga olearia DSM 13574</name>
    <dbReference type="NCBI Taxonomy" id="1122955"/>
    <lineage>
        <taxon>Bacteria</taxon>
        <taxon>Thermotogati</taxon>
        <taxon>Thermotogota</taxon>
        <taxon>Thermotogae</taxon>
        <taxon>Petrotogales</taxon>
        <taxon>Petrotogaceae</taxon>
        <taxon>Petrotoga</taxon>
    </lineage>
</organism>
<dbReference type="Proteomes" id="UP000236434">
    <property type="component" value="Unassembled WGS sequence"/>
</dbReference>
<keyword evidence="3 9" id="KW-0813">Transport</keyword>
<feature type="transmembrane region" description="Helical" evidence="9">
    <location>
        <begin position="6"/>
        <end position="24"/>
    </location>
</feature>
<comment type="subcellular location">
    <subcellularLocation>
        <location evidence="9">Cell membrane</location>
        <topology evidence="9">Multi-pass membrane protein</topology>
    </subcellularLocation>
    <subcellularLocation>
        <location evidence="1">Membrane</location>
        <topology evidence="1">Multi-pass membrane protein</topology>
    </subcellularLocation>
</comment>
<keyword evidence="4 9" id="KW-0812">Transmembrane</keyword>
<accession>A0A2K1NWN7</accession>
<name>A0A2K1NWN7_9BACT</name>
<evidence type="ECO:0000256" key="4">
    <source>
        <dbReference type="ARBA" id="ARBA00022692"/>
    </source>
</evidence>
<keyword evidence="6 9" id="KW-1133">Transmembrane helix</keyword>
<comment type="similarity">
    <text evidence="2 9">Belongs to the SecG family.</text>
</comment>
<dbReference type="GO" id="GO:0015450">
    <property type="term" value="F:protein-transporting ATPase activity"/>
    <property type="evidence" value="ECO:0007669"/>
    <property type="project" value="UniProtKB-UniRule"/>
</dbReference>
<dbReference type="NCBIfam" id="TIGR00810">
    <property type="entry name" value="secG"/>
    <property type="match status" value="1"/>
</dbReference>
<feature type="transmembrane region" description="Helical" evidence="9">
    <location>
        <begin position="58"/>
        <end position="77"/>
    </location>
</feature>
<evidence type="ECO:0000256" key="3">
    <source>
        <dbReference type="ARBA" id="ARBA00022448"/>
    </source>
</evidence>
<dbReference type="RefSeq" id="WP_103067592.1">
    <property type="nucleotide sequence ID" value="NZ_AZRL01000022.1"/>
</dbReference>
<evidence type="ECO:0000256" key="2">
    <source>
        <dbReference type="ARBA" id="ARBA00008445"/>
    </source>
</evidence>
<keyword evidence="8 9" id="KW-0472">Membrane</keyword>
<evidence type="ECO:0000256" key="8">
    <source>
        <dbReference type="ARBA" id="ARBA00023136"/>
    </source>
</evidence>
<evidence type="ECO:0000256" key="9">
    <source>
        <dbReference type="RuleBase" id="RU365087"/>
    </source>
</evidence>
<keyword evidence="9" id="KW-1003">Cell membrane</keyword>
<dbReference type="GO" id="GO:0009306">
    <property type="term" value="P:protein secretion"/>
    <property type="evidence" value="ECO:0007669"/>
    <property type="project" value="UniProtKB-UniRule"/>
</dbReference>
<dbReference type="Pfam" id="PF03840">
    <property type="entry name" value="SecG"/>
    <property type="match status" value="1"/>
</dbReference>
<dbReference type="PRINTS" id="PR01651">
    <property type="entry name" value="SECGEXPORT"/>
</dbReference>
<keyword evidence="7 9" id="KW-0811">Translocation</keyword>
<evidence type="ECO:0000313" key="11">
    <source>
        <dbReference type="Proteomes" id="UP000236434"/>
    </source>
</evidence>
<dbReference type="GO" id="GO:0005886">
    <property type="term" value="C:plasma membrane"/>
    <property type="evidence" value="ECO:0007669"/>
    <property type="project" value="UniProtKB-SubCell"/>
</dbReference>
<evidence type="ECO:0000256" key="7">
    <source>
        <dbReference type="ARBA" id="ARBA00023010"/>
    </source>
</evidence>
<comment type="caution">
    <text evidence="10">The sequence shown here is derived from an EMBL/GenBank/DDBJ whole genome shotgun (WGS) entry which is preliminary data.</text>
</comment>
<dbReference type="AlphaFoldDB" id="A0A2K1NWN7"/>
<reference evidence="10 11" key="1">
    <citation type="submission" date="2013-12" db="EMBL/GenBank/DDBJ databases">
        <title>Comparative genomics of Petrotoga isolates.</title>
        <authorList>
            <person name="Nesbo C.L."/>
            <person name="Charchuk R."/>
            <person name="Chow K."/>
        </authorList>
    </citation>
    <scope>NUCLEOTIDE SEQUENCE [LARGE SCALE GENOMIC DNA]</scope>
    <source>
        <strain evidence="10 11">DSM 13574</strain>
    </source>
</reference>
<comment type="function">
    <text evidence="9">Involved in protein export. Participates in an early event of protein translocation.</text>
</comment>
<evidence type="ECO:0000256" key="5">
    <source>
        <dbReference type="ARBA" id="ARBA00022927"/>
    </source>
</evidence>
<dbReference type="OrthoDB" id="37695at2"/>
<gene>
    <name evidence="10" type="ORF">X929_08715</name>
</gene>